<evidence type="ECO:0000313" key="1">
    <source>
        <dbReference type="EMBL" id="KAK6309521.1"/>
    </source>
</evidence>
<organism evidence="1 2">
    <name type="scientific">Coregonus suidteri</name>
    <dbReference type="NCBI Taxonomy" id="861788"/>
    <lineage>
        <taxon>Eukaryota</taxon>
        <taxon>Metazoa</taxon>
        <taxon>Chordata</taxon>
        <taxon>Craniata</taxon>
        <taxon>Vertebrata</taxon>
        <taxon>Euteleostomi</taxon>
        <taxon>Actinopterygii</taxon>
        <taxon>Neopterygii</taxon>
        <taxon>Teleostei</taxon>
        <taxon>Protacanthopterygii</taxon>
        <taxon>Salmoniformes</taxon>
        <taxon>Salmonidae</taxon>
        <taxon>Coregoninae</taxon>
        <taxon>Coregonus</taxon>
    </lineage>
</organism>
<accession>A0AAN8LSI3</accession>
<gene>
    <name evidence="1" type="ORF">J4Q44_G00194020</name>
</gene>
<keyword evidence="2" id="KW-1185">Reference proteome</keyword>
<reference evidence="1 2" key="1">
    <citation type="submission" date="2021-04" db="EMBL/GenBank/DDBJ databases">
        <authorList>
            <person name="De Guttry C."/>
            <person name="Zahm M."/>
            <person name="Klopp C."/>
            <person name="Cabau C."/>
            <person name="Louis A."/>
            <person name="Berthelot C."/>
            <person name="Parey E."/>
            <person name="Roest Crollius H."/>
            <person name="Montfort J."/>
            <person name="Robinson-Rechavi M."/>
            <person name="Bucao C."/>
            <person name="Bouchez O."/>
            <person name="Gislard M."/>
            <person name="Lluch J."/>
            <person name="Milhes M."/>
            <person name="Lampietro C."/>
            <person name="Lopez Roques C."/>
            <person name="Donnadieu C."/>
            <person name="Braasch I."/>
            <person name="Desvignes T."/>
            <person name="Postlethwait J."/>
            <person name="Bobe J."/>
            <person name="Wedekind C."/>
            <person name="Guiguen Y."/>
        </authorList>
    </citation>
    <scope>NUCLEOTIDE SEQUENCE [LARGE SCALE GENOMIC DNA]</scope>
    <source>
        <strain evidence="1">Cs_M1</strain>
        <tissue evidence="1">Blood</tissue>
    </source>
</reference>
<proteinExistence type="predicted"/>
<dbReference type="Proteomes" id="UP001356427">
    <property type="component" value="Unassembled WGS sequence"/>
</dbReference>
<protein>
    <submittedName>
        <fullName evidence="1">Uncharacterized protein</fullName>
    </submittedName>
</protein>
<sequence length="89" mass="10358">MICLYKHHLDWTQLDKRIFLRKSGSFATKRVWTSHALHQRQGQDRNRLSEYRFPCSCMVRTDQLAGSLVVMSVVPVTESSLVLIPEPTR</sequence>
<evidence type="ECO:0000313" key="2">
    <source>
        <dbReference type="Proteomes" id="UP001356427"/>
    </source>
</evidence>
<dbReference type="EMBL" id="JAGTTL010000017">
    <property type="protein sequence ID" value="KAK6309521.1"/>
    <property type="molecule type" value="Genomic_DNA"/>
</dbReference>
<name>A0AAN8LSI3_9TELE</name>
<dbReference type="AlphaFoldDB" id="A0AAN8LSI3"/>
<comment type="caution">
    <text evidence="1">The sequence shown here is derived from an EMBL/GenBank/DDBJ whole genome shotgun (WGS) entry which is preliminary data.</text>
</comment>